<comment type="caution">
    <text evidence="9">The sequence shown here is derived from an EMBL/GenBank/DDBJ whole genome shotgun (WGS) entry which is preliminary data.</text>
</comment>
<dbReference type="InterPro" id="IPR018035">
    <property type="entry name" value="Flagellar_FliH/T3SS_HrpE"/>
</dbReference>
<keyword evidence="10" id="KW-1185">Reference proteome</keyword>
<dbReference type="Pfam" id="PF02108">
    <property type="entry name" value="FliH"/>
    <property type="match status" value="1"/>
</dbReference>
<evidence type="ECO:0000259" key="8">
    <source>
        <dbReference type="Pfam" id="PF02108"/>
    </source>
</evidence>
<keyword evidence="3" id="KW-0813">Transport</keyword>
<evidence type="ECO:0000256" key="2">
    <source>
        <dbReference type="ARBA" id="ARBA00006602"/>
    </source>
</evidence>
<keyword evidence="4" id="KW-1005">Bacterial flagellum biogenesis</keyword>
<evidence type="ECO:0000256" key="6">
    <source>
        <dbReference type="ARBA" id="ARBA00023225"/>
    </source>
</evidence>
<gene>
    <name evidence="9" type="ORF">VF724_05755</name>
</gene>
<dbReference type="Proteomes" id="UP001310386">
    <property type="component" value="Unassembled WGS sequence"/>
</dbReference>
<dbReference type="PANTHER" id="PTHR34982:SF1">
    <property type="entry name" value="FLAGELLAR ASSEMBLY PROTEIN FLIH"/>
    <property type="match status" value="1"/>
</dbReference>
<evidence type="ECO:0000256" key="7">
    <source>
        <dbReference type="SAM" id="Coils"/>
    </source>
</evidence>
<evidence type="ECO:0000256" key="1">
    <source>
        <dbReference type="ARBA" id="ARBA00003041"/>
    </source>
</evidence>
<comment type="function">
    <text evidence="1">Needed for flagellar regrowth and assembly.</text>
</comment>
<name>A0ABU5ZF79_9BACL</name>
<sequence length="279" mass="31242">MSRLIKSSHYIALDDLKLIEVIQQTPNVDMKGFSQPDNSLFAEQQIEISQANILKEQILRDAEQAAEEQIRAAMEEAAFLKEQTSQEIERWWDDRRSQDEQAVAEARSAGYAQGYQEGLENAEADIRTQYAFMIEEAGQVLLQAYAARDEIIQGAEPFLVDLSCSIAGKIVHQQLTISRDLVLEMIKKALSRKKQKGTVVLCVAPEQFSFVQDAYKELALVVDSQAELQILPDSGIKDHGCVIRTSFGSIDARVETQLSEIKTALLKIAEQSGDLLHED</sequence>
<comment type="similarity">
    <text evidence="2">Belongs to the FliH family.</text>
</comment>
<dbReference type="InterPro" id="IPR051472">
    <property type="entry name" value="T3SS_Stator/FliH"/>
</dbReference>
<reference evidence="9" key="1">
    <citation type="submission" date="2023-12" db="EMBL/GenBank/DDBJ databases">
        <title>Fervidustalea candida gen. nov., sp. nov., a novel member of the family Paenibacillaceae isolated from a geothermal area.</title>
        <authorList>
            <person name="Li W.-J."/>
            <person name="Jiao J.-Y."/>
            <person name="Chen Y."/>
        </authorList>
    </citation>
    <scope>NUCLEOTIDE SEQUENCE</scope>
    <source>
        <strain evidence="9">SYSU GA230002</strain>
    </source>
</reference>
<organism evidence="9 10">
    <name type="scientific">Ferviditalea candida</name>
    <dbReference type="NCBI Taxonomy" id="3108399"/>
    <lineage>
        <taxon>Bacteria</taxon>
        <taxon>Bacillati</taxon>
        <taxon>Bacillota</taxon>
        <taxon>Bacilli</taxon>
        <taxon>Bacillales</taxon>
        <taxon>Paenibacillaceae</taxon>
        <taxon>Ferviditalea</taxon>
    </lineage>
</organism>
<proteinExistence type="inferred from homology"/>
<evidence type="ECO:0000256" key="5">
    <source>
        <dbReference type="ARBA" id="ARBA00022927"/>
    </source>
</evidence>
<keyword evidence="7" id="KW-0175">Coiled coil</keyword>
<protein>
    <submittedName>
        <fullName evidence="9">FliH/SctL family protein</fullName>
    </submittedName>
</protein>
<feature type="coiled-coil region" evidence="7">
    <location>
        <begin position="48"/>
        <end position="83"/>
    </location>
</feature>
<feature type="domain" description="Flagellar assembly protein FliH/Type III secretion system HrpE" evidence="8">
    <location>
        <begin position="148"/>
        <end position="260"/>
    </location>
</feature>
<dbReference type="PANTHER" id="PTHR34982">
    <property type="entry name" value="YOP PROTEINS TRANSLOCATION PROTEIN L"/>
    <property type="match status" value="1"/>
</dbReference>
<evidence type="ECO:0000313" key="9">
    <source>
        <dbReference type="EMBL" id="MEB3101165.1"/>
    </source>
</evidence>
<keyword evidence="6" id="KW-1006">Bacterial flagellum protein export</keyword>
<evidence type="ECO:0000256" key="3">
    <source>
        <dbReference type="ARBA" id="ARBA00022448"/>
    </source>
</evidence>
<dbReference type="EMBL" id="JAYJLD010000006">
    <property type="protein sequence ID" value="MEB3101165.1"/>
    <property type="molecule type" value="Genomic_DNA"/>
</dbReference>
<accession>A0ABU5ZF79</accession>
<evidence type="ECO:0000256" key="4">
    <source>
        <dbReference type="ARBA" id="ARBA00022795"/>
    </source>
</evidence>
<keyword evidence="5" id="KW-0653">Protein transport</keyword>
<evidence type="ECO:0000313" key="10">
    <source>
        <dbReference type="Proteomes" id="UP001310386"/>
    </source>
</evidence>